<organism evidence="2 3">
    <name type="scientific">Antarctobacter heliothermus</name>
    <dbReference type="NCBI Taxonomy" id="74033"/>
    <lineage>
        <taxon>Bacteria</taxon>
        <taxon>Pseudomonadati</taxon>
        <taxon>Pseudomonadota</taxon>
        <taxon>Alphaproteobacteria</taxon>
        <taxon>Rhodobacterales</taxon>
        <taxon>Roseobacteraceae</taxon>
        <taxon>Antarctobacter</taxon>
    </lineage>
</organism>
<evidence type="ECO:0000313" key="3">
    <source>
        <dbReference type="Proteomes" id="UP000198440"/>
    </source>
</evidence>
<evidence type="ECO:0000256" key="1">
    <source>
        <dbReference type="SAM" id="MobiDB-lite"/>
    </source>
</evidence>
<proteinExistence type="predicted"/>
<reference evidence="2 3" key="1">
    <citation type="submission" date="2017-06" db="EMBL/GenBank/DDBJ databases">
        <authorList>
            <person name="Kim H.J."/>
            <person name="Triplett B.A."/>
        </authorList>
    </citation>
    <scope>NUCLEOTIDE SEQUENCE [LARGE SCALE GENOMIC DNA]</scope>
    <source>
        <strain evidence="2 3">DSM 11445</strain>
    </source>
</reference>
<evidence type="ECO:0000313" key="2">
    <source>
        <dbReference type="EMBL" id="SNR96640.1"/>
    </source>
</evidence>
<dbReference type="AlphaFoldDB" id="A0A239AMA7"/>
<feature type="region of interest" description="Disordered" evidence="1">
    <location>
        <begin position="133"/>
        <end position="155"/>
    </location>
</feature>
<dbReference type="EMBL" id="FZON01000001">
    <property type="protein sequence ID" value="SNR96640.1"/>
    <property type="molecule type" value="Genomic_DNA"/>
</dbReference>
<dbReference type="Proteomes" id="UP000198440">
    <property type="component" value="Unassembled WGS sequence"/>
</dbReference>
<protein>
    <submittedName>
        <fullName evidence="2">Uncharacterized protein</fullName>
    </submittedName>
</protein>
<name>A0A239AMA7_9RHOB</name>
<accession>A0A239AMA7</accession>
<feature type="compositionally biased region" description="Basic and acidic residues" evidence="1">
    <location>
        <begin position="1"/>
        <end position="11"/>
    </location>
</feature>
<sequence>MTKANTRDPSEPRQTLPLGSAMNHDTICPEPNMEAYDKWRAARRDLRASIELPGGGDFGLPETKAAQRRKAAALETMLACRPQTLHDAQGLAHVAWEYFKPSMPEGSPEFEAAMCDPGLRLVLRLWQSAAGMSGLRPKPDKGNTPPSISYTRKPKGAGVKFGRAKPLVHLCPRDFSFFHFED</sequence>
<gene>
    <name evidence="2" type="ORF">SAMN04488078_10012</name>
</gene>
<feature type="region of interest" description="Disordered" evidence="1">
    <location>
        <begin position="1"/>
        <end position="29"/>
    </location>
</feature>